<sequence length="79" mass="9340">MPTAIYDNTNNLNIFKQCHIPLPKSWYSWMEIKLADVVMKNAFDYDMCTTERVPNGKQSTPEELQLHKEWMDKDCNDVN</sequence>
<organism evidence="1 2">
    <name type="scientific">Glossina palpalis gambiensis</name>
    <dbReference type="NCBI Taxonomy" id="67801"/>
    <lineage>
        <taxon>Eukaryota</taxon>
        <taxon>Metazoa</taxon>
        <taxon>Ecdysozoa</taxon>
        <taxon>Arthropoda</taxon>
        <taxon>Hexapoda</taxon>
        <taxon>Insecta</taxon>
        <taxon>Pterygota</taxon>
        <taxon>Neoptera</taxon>
        <taxon>Endopterygota</taxon>
        <taxon>Diptera</taxon>
        <taxon>Brachycera</taxon>
        <taxon>Muscomorpha</taxon>
        <taxon>Hippoboscoidea</taxon>
        <taxon>Glossinidae</taxon>
        <taxon>Glossina</taxon>
    </lineage>
</organism>
<name>A0A1B0BTI1_9MUSC</name>
<dbReference type="AlphaFoldDB" id="A0A1B0BTI1"/>
<evidence type="ECO:0000313" key="1">
    <source>
        <dbReference type="EnsemblMetazoa" id="GPPI040035-PA"/>
    </source>
</evidence>
<proteinExistence type="predicted"/>
<reference evidence="1" key="2">
    <citation type="submission" date="2020-05" db="UniProtKB">
        <authorList>
            <consortium name="EnsemblMetazoa"/>
        </authorList>
    </citation>
    <scope>IDENTIFICATION</scope>
    <source>
        <strain evidence="1">IAEA</strain>
    </source>
</reference>
<keyword evidence="2" id="KW-1185">Reference proteome</keyword>
<dbReference type="VEuPathDB" id="VectorBase:GPPI040035"/>
<dbReference type="EnsemblMetazoa" id="GPPI040035-RA">
    <property type="protein sequence ID" value="GPPI040035-PA"/>
    <property type="gene ID" value="GPPI040035"/>
</dbReference>
<reference evidence="2" key="1">
    <citation type="submission" date="2015-01" db="EMBL/GenBank/DDBJ databases">
        <authorList>
            <person name="Aksoy S."/>
            <person name="Warren W."/>
            <person name="Wilson R.K."/>
        </authorList>
    </citation>
    <scope>NUCLEOTIDE SEQUENCE [LARGE SCALE GENOMIC DNA]</scope>
    <source>
        <strain evidence="2">IAEA</strain>
    </source>
</reference>
<dbReference type="Proteomes" id="UP000092460">
    <property type="component" value="Unassembled WGS sequence"/>
</dbReference>
<dbReference type="EMBL" id="JXJN01020170">
    <property type="status" value="NOT_ANNOTATED_CDS"/>
    <property type="molecule type" value="Genomic_DNA"/>
</dbReference>
<protein>
    <submittedName>
        <fullName evidence="1">Uncharacterized protein</fullName>
    </submittedName>
</protein>
<accession>A0A1B0BTI1</accession>
<evidence type="ECO:0000313" key="2">
    <source>
        <dbReference type="Proteomes" id="UP000092460"/>
    </source>
</evidence>